<evidence type="ECO:0000256" key="1">
    <source>
        <dbReference type="SAM" id="Phobius"/>
    </source>
</evidence>
<keyword evidence="1" id="KW-0812">Transmembrane</keyword>
<feature type="transmembrane region" description="Helical" evidence="1">
    <location>
        <begin position="413"/>
        <end position="431"/>
    </location>
</feature>
<feature type="transmembrane region" description="Helical" evidence="1">
    <location>
        <begin position="211"/>
        <end position="228"/>
    </location>
</feature>
<comment type="caution">
    <text evidence="2">The sequence shown here is derived from an EMBL/GenBank/DDBJ whole genome shotgun (WGS) entry which is preliminary data.</text>
</comment>
<organism evidence="2 3">
    <name type="scientific">Paractinoplanes rishiriensis</name>
    <dbReference type="NCBI Taxonomy" id="1050105"/>
    <lineage>
        <taxon>Bacteria</taxon>
        <taxon>Bacillati</taxon>
        <taxon>Actinomycetota</taxon>
        <taxon>Actinomycetes</taxon>
        <taxon>Micromonosporales</taxon>
        <taxon>Micromonosporaceae</taxon>
        <taxon>Paractinoplanes</taxon>
    </lineage>
</organism>
<protein>
    <recommendedName>
        <fullName evidence="4">Glycosyltransferase RgtA/B/C/D-like domain-containing protein</fullName>
    </recommendedName>
</protein>
<feature type="transmembrane region" description="Helical" evidence="1">
    <location>
        <begin position="153"/>
        <end position="169"/>
    </location>
</feature>
<feature type="transmembrane region" description="Helical" evidence="1">
    <location>
        <begin position="383"/>
        <end position="401"/>
    </location>
</feature>
<keyword evidence="1" id="KW-1133">Transmembrane helix</keyword>
<proteinExistence type="predicted"/>
<dbReference type="AlphaFoldDB" id="A0A919JR03"/>
<keyword evidence="1" id="KW-0472">Membrane</keyword>
<evidence type="ECO:0000313" key="2">
    <source>
        <dbReference type="EMBL" id="GIE93285.1"/>
    </source>
</evidence>
<dbReference type="EMBL" id="BOMV01000006">
    <property type="protein sequence ID" value="GIE93285.1"/>
    <property type="molecule type" value="Genomic_DNA"/>
</dbReference>
<feature type="transmembrane region" description="Helical" evidence="1">
    <location>
        <begin position="240"/>
        <end position="260"/>
    </location>
</feature>
<feature type="transmembrane region" description="Helical" evidence="1">
    <location>
        <begin position="130"/>
        <end position="147"/>
    </location>
</feature>
<feature type="transmembrane region" description="Helical" evidence="1">
    <location>
        <begin position="189"/>
        <end position="205"/>
    </location>
</feature>
<evidence type="ECO:0008006" key="4">
    <source>
        <dbReference type="Google" id="ProtNLM"/>
    </source>
</evidence>
<gene>
    <name evidence="2" type="ORF">Ari01nite_07500</name>
</gene>
<reference evidence="2" key="1">
    <citation type="submission" date="2021-01" db="EMBL/GenBank/DDBJ databases">
        <title>Whole genome shotgun sequence of Actinoplanes rishiriensis NBRC 108556.</title>
        <authorList>
            <person name="Komaki H."/>
            <person name="Tamura T."/>
        </authorList>
    </citation>
    <scope>NUCLEOTIDE SEQUENCE</scope>
    <source>
        <strain evidence="2">NBRC 108556</strain>
    </source>
</reference>
<dbReference type="Proteomes" id="UP000636960">
    <property type="component" value="Unassembled WGS sequence"/>
</dbReference>
<name>A0A919JR03_9ACTN</name>
<feature type="transmembrane region" description="Helical" evidence="1">
    <location>
        <begin position="315"/>
        <end position="336"/>
    </location>
</feature>
<feature type="transmembrane region" description="Helical" evidence="1">
    <location>
        <begin position="343"/>
        <end position="363"/>
    </location>
</feature>
<evidence type="ECO:0000313" key="3">
    <source>
        <dbReference type="Proteomes" id="UP000636960"/>
    </source>
</evidence>
<feature type="transmembrane region" description="Helical" evidence="1">
    <location>
        <begin position="102"/>
        <end position="123"/>
    </location>
</feature>
<keyword evidence="3" id="KW-1185">Reference proteome</keyword>
<sequence>MSVLLAVSMIWLAPPYVRWLMSAGTAPLDPASPVRTIIGDGGDPTGQSWQIAWTGHALLHDIGRLWNTNLFHPEPYGLAYTDSLLGYAPFGFVGGGPDAAVLRYNVVFVLAFALAFLGGYALVRQLGGNWIGAAAAGAAFAYAPWRYGHDGHLNILSSGGIALALAMLARGHGWSFTDGYRPERTRPGWVAAGWLTAAWQISLGFGIGLPFAYVLAGVCLVAAGGWLLRGRPSLGRRVLLADAGGLLVFLGVTGYLAQIYQSVRDLHPQIERSWDYVALFSPTWKGLLTAPRPSLPWGDWHEPARQAMGNAPNEKVLLCGFLLYALAAAGLVISIWTIRQRVLLAAGIVLGVLLAIGTNGPLYKLVYLYLPGFDGTRTPGRLILWPTLLLGVLAAGLLTQLCRRAAAMTREGYARTAAQVVTVPLLAVLLFEGMPKLDHVPVRIAPAVMAEAHAPLMVLPSDEGIDLNIALWSTAGFPTMVNGAAGITTPEHHGIRELMKTFPSPQSQQKLREIGVRTVVVVREYVVGTPYELVLNAPATPGVTRRDVGADILYTLD</sequence>
<accession>A0A919JR03</accession>